<evidence type="ECO:0000256" key="7">
    <source>
        <dbReference type="PROSITE-ProRule" id="PRU00283"/>
    </source>
</evidence>
<sequence>MITDPVRLEMGNIFRHTGTTGMNERSSRSHTILTLQVMLSCHNSKNSSFKSVRSSKLCLVDLAGLERAGKTGTQLKESAHINTGLFALGNVIRALSELSRNRHTNNSCSAHVPYRDAKITRLLRDSLGGSAHTLMVACVSPSDHFVADTLSVLQFASTARSVQNRPGETPDQTEVKSCPTTTWHPSDARLGELEYEVETLREKTHLMSLEEEKQRLRIQVRRRTLQ</sequence>
<dbReference type="PANTHER" id="PTHR47969">
    <property type="entry name" value="CHROMOSOME-ASSOCIATED KINESIN KIF4A-RELATED"/>
    <property type="match status" value="1"/>
</dbReference>
<dbReference type="GO" id="GO:0007052">
    <property type="term" value="P:mitotic spindle organization"/>
    <property type="evidence" value="ECO:0007669"/>
    <property type="project" value="TreeGrafter"/>
</dbReference>
<dbReference type="Ensembl" id="ENSPNYT00000014600.1">
    <property type="protein sequence ID" value="ENSPNYP00000014242.1"/>
    <property type="gene ID" value="ENSPNYG00000010805.1"/>
</dbReference>
<comment type="subcellular location">
    <subcellularLocation>
        <location evidence="1">Cytoplasm</location>
        <location evidence="1">Cytoskeleton</location>
    </subcellularLocation>
</comment>
<dbReference type="GO" id="GO:0003777">
    <property type="term" value="F:microtubule motor activity"/>
    <property type="evidence" value="ECO:0007669"/>
    <property type="project" value="InterPro"/>
</dbReference>
<dbReference type="InterPro" id="IPR001752">
    <property type="entry name" value="Kinesin_motor_dom"/>
</dbReference>
<proteinExistence type="inferred from homology"/>
<keyword evidence="6" id="KW-0206">Cytoskeleton</keyword>
<protein>
    <recommendedName>
        <fullName evidence="8">Kinesin motor domain-containing protein</fullName>
    </recommendedName>
</protein>
<name>A0A3B4FUJ0_9CICH</name>
<evidence type="ECO:0000313" key="9">
    <source>
        <dbReference type="Ensembl" id="ENSPNYP00000014242.1"/>
    </source>
</evidence>
<dbReference type="GO" id="GO:0007018">
    <property type="term" value="P:microtubule-based movement"/>
    <property type="evidence" value="ECO:0007669"/>
    <property type="project" value="InterPro"/>
</dbReference>
<dbReference type="SUPFAM" id="SSF52540">
    <property type="entry name" value="P-loop containing nucleoside triphosphate hydrolases"/>
    <property type="match status" value="1"/>
</dbReference>
<dbReference type="Gene3D" id="3.40.850.10">
    <property type="entry name" value="Kinesin motor domain"/>
    <property type="match status" value="1"/>
</dbReference>
<feature type="domain" description="Kinesin motor" evidence="8">
    <location>
        <begin position="1"/>
        <end position="162"/>
    </location>
</feature>
<keyword evidence="2" id="KW-0963">Cytoplasm</keyword>
<evidence type="ECO:0000256" key="3">
    <source>
        <dbReference type="ARBA" id="ARBA00022741"/>
    </source>
</evidence>
<evidence type="ECO:0000256" key="6">
    <source>
        <dbReference type="ARBA" id="ARBA00023212"/>
    </source>
</evidence>
<dbReference type="Pfam" id="PF00225">
    <property type="entry name" value="Kinesin"/>
    <property type="match status" value="1"/>
</dbReference>
<dbReference type="GO" id="GO:0051231">
    <property type="term" value="P:spindle elongation"/>
    <property type="evidence" value="ECO:0007669"/>
    <property type="project" value="TreeGrafter"/>
</dbReference>
<keyword evidence="5" id="KW-0175">Coiled coil</keyword>
<organism evidence="9">
    <name type="scientific">Pundamilia nyererei</name>
    <dbReference type="NCBI Taxonomy" id="303518"/>
    <lineage>
        <taxon>Eukaryota</taxon>
        <taxon>Metazoa</taxon>
        <taxon>Chordata</taxon>
        <taxon>Craniata</taxon>
        <taxon>Vertebrata</taxon>
        <taxon>Euteleostomi</taxon>
        <taxon>Actinopterygii</taxon>
        <taxon>Neopterygii</taxon>
        <taxon>Teleostei</taxon>
        <taxon>Neoteleostei</taxon>
        <taxon>Acanthomorphata</taxon>
        <taxon>Ovalentaria</taxon>
        <taxon>Cichlomorphae</taxon>
        <taxon>Cichliformes</taxon>
        <taxon>Cichlidae</taxon>
        <taxon>African cichlids</taxon>
        <taxon>Pseudocrenilabrinae</taxon>
        <taxon>Haplochromini</taxon>
        <taxon>Pundamilia</taxon>
    </lineage>
</organism>
<dbReference type="InterPro" id="IPR027640">
    <property type="entry name" value="Kinesin-like_fam"/>
</dbReference>
<evidence type="ECO:0000256" key="5">
    <source>
        <dbReference type="ARBA" id="ARBA00023054"/>
    </source>
</evidence>
<dbReference type="PANTHER" id="PTHR47969:SF15">
    <property type="entry name" value="CHROMOSOME-ASSOCIATED KINESIN KIF4A-RELATED"/>
    <property type="match status" value="1"/>
</dbReference>
<dbReference type="InterPro" id="IPR036961">
    <property type="entry name" value="Kinesin_motor_dom_sf"/>
</dbReference>
<evidence type="ECO:0000256" key="2">
    <source>
        <dbReference type="ARBA" id="ARBA00022490"/>
    </source>
</evidence>
<keyword evidence="4" id="KW-0067">ATP-binding</keyword>
<evidence type="ECO:0000256" key="1">
    <source>
        <dbReference type="ARBA" id="ARBA00004245"/>
    </source>
</evidence>
<evidence type="ECO:0000256" key="4">
    <source>
        <dbReference type="ARBA" id="ARBA00022840"/>
    </source>
</evidence>
<reference evidence="9" key="1">
    <citation type="submission" date="2023-09" db="UniProtKB">
        <authorList>
            <consortium name="Ensembl"/>
        </authorList>
    </citation>
    <scope>IDENTIFICATION</scope>
</reference>
<dbReference type="GO" id="GO:0005524">
    <property type="term" value="F:ATP binding"/>
    <property type="evidence" value="ECO:0007669"/>
    <property type="project" value="UniProtKB-KW"/>
</dbReference>
<keyword evidence="3" id="KW-0547">Nucleotide-binding</keyword>
<dbReference type="GO" id="GO:0008017">
    <property type="term" value="F:microtubule binding"/>
    <property type="evidence" value="ECO:0007669"/>
    <property type="project" value="InterPro"/>
</dbReference>
<accession>A0A3B4FUJ0</accession>
<dbReference type="PRINTS" id="PR00380">
    <property type="entry name" value="KINESINHEAVY"/>
</dbReference>
<comment type="caution">
    <text evidence="7">Lacks conserved residue(s) required for the propagation of feature annotation.</text>
</comment>
<dbReference type="GeneTree" id="ENSGT00940000169432"/>
<dbReference type="STRING" id="303518.ENSPNYP00000014242"/>
<evidence type="ECO:0000259" key="8">
    <source>
        <dbReference type="PROSITE" id="PS50067"/>
    </source>
</evidence>
<dbReference type="InterPro" id="IPR027417">
    <property type="entry name" value="P-loop_NTPase"/>
</dbReference>
<dbReference type="GO" id="GO:0005875">
    <property type="term" value="C:microtubule associated complex"/>
    <property type="evidence" value="ECO:0007669"/>
    <property type="project" value="TreeGrafter"/>
</dbReference>
<dbReference type="AlphaFoldDB" id="A0A3B4FUJ0"/>
<comment type="similarity">
    <text evidence="7">Belongs to the TRAFAC class myosin-kinesin ATPase superfamily. Kinesin family.</text>
</comment>
<dbReference type="SMART" id="SM00129">
    <property type="entry name" value="KISc"/>
    <property type="match status" value="1"/>
</dbReference>
<dbReference type="PROSITE" id="PS50067">
    <property type="entry name" value="KINESIN_MOTOR_2"/>
    <property type="match status" value="1"/>
</dbReference>